<reference evidence="1" key="1">
    <citation type="submission" date="2021-08" db="EMBL/GenBank/DDBJ databases">
        <title>The first chromosome-level gecko genome reveals the dynamic sex chromosomes of Neotropical dwarf geckos (Sphaerodactylidae: Sphaerodactylus).</title>
        <authorList>
            <person name="Pinto B.J."/>
            <person name="Keating S.E."/>
            <person name="Gamble T."/>
        </authorList>
    </citation>
    <scope>NUCLEOTIDE SEQUENCE</scope>
    <source>
        <strain evidence="1">TG3544</strain>
    </source>
</reference>
<organism evidence="1 2">
    <name type="scientific">Sphaerodactylus townsendi</name>
    <dbReference type="NCBI Taxonomy" id="933632"/>
    <lineage>
        <taxon>Eukaryota</taxon>
        <taxon>Metazoa</taxon>
        <taxon>Chordata</taxon>
        <taxon>Craniata</taxon>
        <taxon>Vertebrata</taxon>
        <taxon>Euteleostomi</taxon>
        <taxon>Lepidosauria</taxon>
        <taxon>Squamata</taxon>
        <taxon>Bifurcata</taxon>
        <taxon>Gekkota</taxon>
        <taxon>Sphaerodactylidae</taxon>
        <taxon>Sphaerodactylus</taxon>
    </lineage>
</organism>
<accession>A0ACB8FNV9</accession>
<keyword evidence="2" id="KW-1185">Reference proteome</keyword>
<comment type="caution">
    <text evidence="1">The sequence shown here is derived from an EMBL/GenBank/DDBJ whole genome shotgun (WGS) entry which is preliminary data.</text>
</comment>
<name>A0ACB8FNV9_9SAUR</name>
<dbReference type="EMBL" id="CM037619">
    <property type="protein sequence ID" value="KAH8007258.1"/>
    <property type="molecule type" value="Genomic_DNA"/>
</dbReference>
<proteinExistence type="predicted"/>
<evidence type="ECO:0000313" key="2">
    <source>
        <dbReference type="Proteomes" id="UP000827872"/>
    </source>
</evidence>
<evidence type="ECO:0000313" key="1">
    <source>
        <dbReference type="EMBL" id="KAH8007258.1"/>
    </source>
</evidence>
<protein>
    <submittedName>
        <fullName evidence="1">Uncharacterized protein</fullName>
    </submittedName>
</protein>
<dbReference type="Proteomes" id="UP000827872">
    <property type="component" value="Linkage Group LG06"/>
</dbReference>
<sequence>MPRPGPDATFGLFPYCDGGSCREGKLENGRPLQALGSPKPEDSMALKAASASTWGILPDIPRDGVNFSLPLEPGMLAIALLSYALGYGGLADNRGVFVVQCLPVLSASPLEVAQQWH</sequence>
<gene>
    <name evidence="1" type="ORF">K3G42_019277</name>
</gene>